<dbReference type="PANTHER" id="PTHR37842:SF2">
    <property type="entry name" value="GYLCOSYL HYDROLASE 115 C-TERMINAL DOMAIN-CONTAINING PROTEIN"/>
    <property type="match status" value="1"/>
</dbReference>
<feature type="domain" description="Alpha glucuronidase N-terminal" evidence="2">
    <location>
        <begin position="8"/>
        <end position="111"/>
    </location>
</feature>
<reference evidence="4 5" key="1">
    <citation type="submission" date="2020-10" db="EMBL/GenBank/DDBJ databases">
        <title>Blautia liquoris sp.nov., isolated from the mud in a fermentation cellar used for the production of Chinese strong-flavoured liquor.</title>
        <authorList>
            <person name="Lu L."/>
        </authorList>
    </citation>
    <scope>NUCLEOTIDE SEQUENCE [LARGE SCALE GENOMIC DNA]</scope>
    <source>
        <strain evidence="4 5">LZLJ-3</strain>
    </source>
</reference>
<dbReference type="InterPro" id="IPR005154">
    <property type="entry name" value="Glyco_hydro_67_aGlcAse_N"/>
</dbReference>
<keyword evidence="5" id="KW-1185">Reference proteome</keyword>
<dbReference type="GO" id="GO:0046559">
    <property type="term" value="F:alpha-glucuronidase activity"/>
    <property type="evidence" value="ECO:0007669"/>
    <property type="project" value="InterPro"/>
</dbReference>
<dbReference type="AlphaFoldDB" id="A0A7M2RIL3"/>
<dbReference type="Gene3D" id="3.30.379.10">
    <property type="entry name" value="Chitobiase/beta-hexosaminidase domain 2-like"/>
    <property type="match status" value="1"/>
</dbReference>
<keyword evidence="1 4" id="KW-0378">Hydrolase</keyword>
<protein>
    <submittedName>
        <fullName evidence="4">Glycosyl hydrolase 115 family protein</fullName>
    </submittedName>
</protein>
<dbReference type="Gene3D" id="3.20.20.520">
    <property type="entry name" value="Glycosyl hydrolase family 115"/>
    <property type="match status" value="1"/>
</dbReference>
<dbReference type="KEGG" id="bliq:INP51_03120"/>
<dbReference type="RefSeq" id="WP_193736288.1">
    <property type="nucleotide sequence ID" value="NZ_CP063304.1"/>
</dbReference>
<dbReference type="Gene3D" id="2.60.120.1620">
    <property type="match status" value="2"/>
</dbReference>
<evidence type="ECO:0000259" key="3">
    <source>
        <dbReference type="Pfam" id="PF17829"/>
    </source>
</evidence>
<dbReference type="GO" id="GO:0045493">
    <property type="term" value="P:xylan catabolic process"/>
    <property type="evidence" value="ECO:0007669"/>
    <property type="project" value="InterPro"/>
</dbReference>
<evidence type="ECO:0000256" key="1">
    <source>
        <dbReference type="ARBA" id="ARBA00022801"/>
    </source>
</evidence>
<dbReference type="Proteomes" id="UP000593601">
    <property type="component" value="Chromosome"/>
</dbReference>
<dbReference type="PANTHER" id="PTHR37842">
    <property type="match status" value="1"/>
</dbReference>
<name>A0A7M2RIL3_9FIRM</name>
<evidence type="ECO:0000313" key="5">
    <source>
        <dbReference type="Proteomes" id="UP000593601"/>
    </source>
</evidence>
<dbReference type="Pfam" id="PF17829">
    <property type="entry name" value="GH115_C"/>
    <property type="match status" value="1"/>
</dbReference>
<dbReference type="Gene3D" id="1.20.58.2150">
    <property type="match status" value="1"/>
</dbReference>
<dbReference type="InterPro" id="IPR042301">
    <property type="entry name" value="GH115_sf"/>
</dbReference>
<dbReference type="Pfam" id="PF15979">
    <property type="entry name" value="Glyco_hydro_115"/>
    <property type="match status" value="1"/>
</dbReference>
<evidence type="ECO:0000313" key="4">
    <source>
        <dbReference type="EMBL" id="QOV19968.1"/>
    </source>
</evidence>
<dbReference type="EMBL" id="CP063304">
    <property type="protein sequence ID" value="QOV19968.1"/>
    <property type="molecule type" value="Genomic_DNA"/>
</dbReference>
<dbReference type="InterPro" id="IPR031924">
    <property type="entry name" value="GH115"/>
</dbReference>
<gene>
    <name evidence="4" type="ORF">INP51_03120</name>
</gene>
<organism evidence="4 5">
    <name type="scientific">Blautia liquoris</name>
    <dbReference type="NCBI Taxonomy" id="2779518"/>
    <lineage>
        <taxon>Bacteria</taxon>
        <taxon>Bacillati</taxon>
        <taxon>Bacillota</taxon>
        <taxon>Clostridia</taxon>
        <taxon>Lachnospirales</taxon>
        <taxon>Lachnospiraceae</taxon>
        <taxon>Blautia</taxon>
    </lineage>
</organism>
<accession>A0A7M2RIL3</accession>
<sequence>MMEFKAKRKDLVPVWIGKDETEAVSIAVENLKVDLQKVLETETLLSKVSDAKIVVGTIGVSHEIERYFDLHKLQDETGEFRKEAYILTVTDGRLVIAGTDRRGTIYGIYEFCEWMGVSPWYFWADVPVRKRECIHLPEGYEKIDYPSVEYRGIFINDEEELEHWAKLHMDENTIGTHTYEKIFELLLRLKGNYIWPAMHVNSFNIKKENGALADRMGIVVGTSHCDMLMRSNNREWLPWLSRKGYQDVKYDYSIEGRNREILNEYWRESVQQNKDFEVSYTLGMRGIHDSGFETSMLDGKTDEELRRQKIELLETIISNQDQILEEELTETPLRLFIPYKEVLELYDHGLKIPEDFTMIWANDNYGYIRRYPSIEEQKRPGGHGIYYHNSYWSPPGRSYLFLCSIPLAHTKYELMKAYQEGIQKLWILNVGALKPLEMEAEFFLRLAWEAGRTDERTADTDRYVSQWIDRNFSGDHGQKLAPMINQFSQIANVRKLEMMEDDVFSQTAYGDEAVVRVHKLKEILDKADEVYDSLPADEKDAFFQLVLMRIHAVYLTMCQYYFSDRSTLCCSQGKMQAAKQYVEETRAYEDARRKLIFYYNHNMSGGKWNGIVTPEDFPPPRTAMYPACTPPLSMGETRMLISLWNEEDKISFVSPSTKWLEISNAGAGSFQYKIEAPDWVKLSKKHGQVSREERILISADDTTEKRQGKILITNESDGSNYDIPVEIDPVPADFENPEDDGAVVISMSGVKTKGFRTIPRLGREEGSLLEGYKEGAETSFPIYLTSEGEFLLEVHRFPSLNSTGRIRMGVKIDDGEFRTIESKATDEYRDTWECNSANNVDKLWLKLAHLNHGSHTITLKVIDRYFAVSKLVIYTKKKKENNLGILRGSQELPKTGWILKWADDFYGNFRLKPRKEIFARKSVTKDSLVATDHFIEVPRYAKTKTPEEILKAAYEVFEEKDQAVKIDAVTAYMQTDFAFTEQENWQYCSSESYGRSGLALYIRDKERYWKDVMSAPKLNYQIKCTGGRYCLWVLLRINPTRLYCLGAAVDHNFLSENQLYNQGRLWRYEAEQIWQWLSFADIELSKGKHLLTLAVLSGGVRIDRLYLTKKSDTPPMDLYWDYGLN</sequence>
<proteinExistence type="predicted"/>
<dbReference type="InterPro" id="IPR041437">
    <property type="entry name" value="GH115_C"/>
</dbReference>
<evidence type="ECO:0000259" key="2">
    <source>
        <dbReference type="Pfam" id="PF03648"/>
    </source>
</evidence>
<feature type="domain" description="Gylcosyl hydrolase 115 C-terminal" evidence="3">
    <location>
        <begin position="743"/>
        <end position="884"/>
    </location>
</feature>
<dbReference type="InterPro" id="IPR029018">
    <property type="entry name" value="Hex-like_dom2"/>
</dbReference>
<dbReference type="Pfam" id="PF03648">
    <property type="entry name" value="Glyco_hydro_67N"/>
    <property type="match status" value="1"/>
</dbReference>
<dbReference type="SUPFAM" id="SSF55545">
    <property type="entry name" value="beta-N-acetylhexosaminidase-like domain"/>
    <property type="match status" value="1"/>
</dbReference>